<reference evidence="4" key="1">
    <citation type="submission" date="2016-06" db="UniProtKB">
        <authorList>
            <consortium name="WormBaseParasite"/>
        </authorList>
    </citation>
    <scope>IDENTIFICATION</scope>
</reference>
<reference evidence="2 3" key="2">
    <citation type="submission" date="2018-11" db="EMBL/GenBank/DDBJ databases">
        <authorList>
            <consortium name="Pathogen Informatics"/>
        </authorList>
    </citation>
    <scope>NUCLEOTIDE SEQUENCE [LARGE SCALE GENOMIC DNA]</scope>
    <source>
        <strain evidence="2 3">Egypt</strain>
    </source>
</reference>
<organism evidence="4">
    <name type="scientific">Echinostoma caproni</name>
    <dbReference type="NCBI Taxonomy" id="27848"/>
    <lineage>
        <taxon>Eukaryota</taxon>
        <taxon>Metazoa</taxon>
        <taxon>Spiralia</taxon>
        <taxon>Lophotrochozoa</taxon>
        <taxon>Platyhelminthes</taxon>
        <taxon>Trematoda</taxon>
        <taxon>Digenea</taxon>
        <taxon>Plagiorchiida</taxon>
        <taxon>Echinostomata</taxon>
        <taxon>Echinostomatoidea</taxon>
        <taxon>Echinostomatidae</taxon>
        <taxon>Echinostoma</taxon>
    </lineage>
</organism>
<keyword evidence="1" id="KW-0472">Membrane</keyword>
<dbReference type="EMBL" id="UZAN01051330">
    <property type="protein sequence ID" value="VDP88836.1"/>
    <property type="molecule type" value="Genomic_DNA"/>
</dbReference>
<feature type="transmembrane region" description="Helical" evidence="1">
    <location>
        <begin position="6"/>
        <end position="24"/>
    </location>
</feature>
<dbReference type="WBParaSite" id="ECPE_0001173001-mRNA-1">
    <property type="protein sequence ID" value="ECPE_0001173001-mRNA-1"/>
    <property type="gene ID" value="ECPE_0001173001"/>
</dbReference>
<evidence type="ECO:0000313" key="3">
    <source>
        <dbReference type="Proteomes" id="UP000272942"/>
    </source>
</evidence>
<keyword evidence="1" id="KW-0812">Transmembrane</keyword>
<feature type="transmembrane region" description="Helical" evidence="1">
    <location>
        <begin position="103"/>
        <end position="122"/>
    </location>
</feature>
<evidence type="ECO:0000256" key="1">
    <source>
        <dbReference type="SAM" id="Phobius"/>
    </source>
</evidence>
<dbReference type="OrthoDB" id="497541at2759"/>
<name>A0A183AXL0_9TREM</name>
<accession>A0A183AXL0</accession>
<gene>
    <name evidence="2" type="ORF">ECPE_LOCUS11695</name>
</gene>
<proteinExistence type="predicted"/>
<dbReference type="Proteomes" id="UP000272942">
    <property type="component" value="Unassembled WGS sequence"/>
</dbReference>
<keyword evidence="1" id="KW-1133">Transmembrane helix</keyword>
<keyword evidence="3" id="KW-1185">Reference proteome</keyword>
<feature type="transmembrane region" description="Helical" evidence="1">
    <location>
        <begin position="72"/>
        <end position="91"/>
    </location>
</feature>
<evidence type="ECO:0000313" key="4">
    <source>
        <dbReference type="WBParaSite" id="ECPE_0001173001-mRNA-1"/>
    </source>
</evidence>
<protein>
    <submittedName>
        <fullName evidence="4">Conserved plasma membrane protein</fullName>
    </submittedName>
</protein>
<sequence length="189" mass="21614">MDFLTVIIGYIGLCLTVIFLYQFHDSPTLRPVMRLCTICTGLLKRFIPAHLRELVEHVILWFLFERHCLYQVLYAILVLVGHAVLITDVIAQLYRFSVVENHLFIGLASLFCNGLCYVLVCLTDPGVINAQNLPVYAHVYPYDGELYTEKQCTKCLHQMPARSKHCGKSSTEMRSLLLTPEAKPSNCRY</sequence>
<dbReference type="AlphaFoldDB" id="A0A183AXL0"/>
<evidence type="ECO:0000313" key="2">
    <source>
        <dbReference type="EMBL" id="VDP88836.1"/>
    </source>
</evidence>